<evidence type="ECO:0000256" key="1">
    <source>
        <dbReference type="SAM" id="MobiDB-lite"/>
    </source>
</evidence>
<evidence type="ECO:0000313" key="2">
    <source>
        <dbReference type="EMBL" id="OJD28493.1"/>
    </source>
</evidence>
<feature type="compositionally biased region" description="Basic and acidic residues" evidence="1">
    <location>
        <begin position="143"/>
        <end position="156"/>
    </location>
</feature>
<feature type="compositionally biased region" description="Polar residues" evidence="1">
    <location>
        <begin position="117"/>
        <end position="135"/>
    </location>
</feature>
<keyword evidence="3" id="KW-1185">Reference proteome</keyword>
<protein>
    <submittedName>
        <fullName evidence="2">Uncharacterized protein</fullName>
    </submittedName>
</protein>
<evidence type="ECO:0000313" key="3">
    <source>
        <dbReference type="Proteomes" id="UP000242791"/>
    </source>
</evidence>
<gene>
    <name evidence="2" type="ORF">ACJ73_00092</name>
</gene>
<reference evidence="2 3" key="1">
    <citation type="submission" date="2015-08" db="EMBL/GenBank/DDBJ databases">
        <title>Emmonsia species relationships and genome sequence.</title>
        <authorList>
            <person name="Cuomo C.A."/>
            <person name="Schwartz I.S."/>
            <person name="Kenyon C."/>
            <person name="De Hoog G.S."/>
            <person name="Govender N.P."/>
            <person name="Botha A."/>
            <person name="Moreno L."/>
            <person name="De Vries M."/>
            <person name="Munoz J.F."/>
            <person name="Stielow J.B."/>
        </authorList>
    </citation>
    <scope>NUCLEOTIDE SEQUENCE [LARGE SCALE GENOMIC DNA]</scope>
    <source>
        <strain evidence="2 3">EI222</strain>
    </source>
</reference>
<accession>A0A1J9RLM1</accession>
<dbReference type="VEuPathDB" id="FungiDB:ACJ73_00092"/>
<feature type="region of interest" description="Disordered" evidence="1">
    <location>
        <begin position="1"/>
        <end position="170"/>
    </location>
</feature>
<dbReference type="AlphaFoldDB" id="A0A1J9RLM1"/>
<sequence>MAPVKHTMGRGPLTPGANSRGQTQTLIGVTTDPKDSPGLIRKSVSMKLQQPGPGGPAISHKNPSELRQTNRGKQSVRCRTLKAETAQAQVSRIPLPSPQPDGYPRRRNTNAGLPLPKSTTLSSFISLRHGSSLSHHQSRSKIKRDSHEQSGPEHQHRQQKQIGGMQQKLKSAANAQIAQIAQIANNQPAESFGPQHYLSPRQQPLLGPKARSLPKSQTAINLASYSKIPGYSAPTESFINRYQSNARSKCSIINDFEDTASLRSCRGRNNPPNVVIKDACGLDIQQPTNLREQLPMEELNSPCPSPNDADDIQTVTTAQPRQYWLGRFSTLVNVFHHEDSFKEESDAATGYDSSAAPGYYYITSSSTATLNDQRVKRAFVFLENACSTAEAQVSFLEFRDAYSKCFGNRWSKWLLRDPGAAGGKEGYGGSTSHLSDGTLISAREVAGKKRKWSEGGALAGVGSTGTGGIGLMNMFRTVRKSLA</sequence>
<feature type="compositionally biased region" description="Polar residues" evidence="1">
    <location>
        <begin position="16"/>
        <end position="28"/>
    </location>
</feature>
<name>A0A1J9RLM1_9EURO</name>
<comment type="caution">
    <text evidence="2">The sequence shown here is derived from an EMBL/GenBank/DDBJ whole genome shotgun (WGS) entry which is preliminary data.</text>
</comment>
<dbReference type="EMBL" id="LGTZ01000005">
    <property type="protein sequence ID" value="OJD28493.1"/>
    <property type="molecule type" value="Genomic_DNA"/>
</dbReference>
<organism evidence="2 3">
    <name type="scientific">Blastomyces percursus</name>
    <dbReference type="NCBI Taxonomy" id="1658174"/>
    <lineage>
        <taxon>Eukaryota</taxon>
        <taxon>Fungi</taxon>
        <taxon>Dikarya</taxon>
        <taxon>Ascomycota</taxon>
        <taxon>Pezizomycotina</taxon>
        <taxon>Eurotiomycetes</taxon>
        <taxon>Eurotiomycetidae</taxon>
        <taxon>Onygenales</taxon>
        <taxon>Ajellomycetaceae</taxon>
        <taxon>Blastomyces</taxon>
    </lineage>
</organism>
<dbReference type="Proteomes" id="UP000242791">
    <property type="component" value="Unassembled WGS sequence"/>
</dbReference>
<dbReference type="OrthoDB" id="3557758at2759"/>
<proteinExistence type="predicted"/>